<dbReference type="Gene3D" id="1.10.510.10">
    <property type="entry name" value="Transferase(Phosphotransferase) domain 1"/>
    <property type="match status" value="1"/>
</dbReference>
<dbReference type="GO" id="GO:0008353">
    <property type="term" value="F:RNA polymerase II CTD heptapeptide repeat kinase activity"/>
    <property type="evidence" value="ECO:0007669"/>
    <property type="project" value="UniProtKB-EC"/>
</dbReference>
<accession>A0ABQ9YHR4</accession>
<proteinExistence type="inferred from homology"/>
<dbReference type="PROSITE" id="PS00107">
    <property type="entry name" value="PROTEIN_KINASE_ATP"/>
    <property type="match status" value="1"/>
</dbReference>
<evidence type="ECO:0000256" key="1">
    <source>
        <dbReference type="ARBA" id="ARBA00022741"/>
    </source>
</evidence>
<dbReference type="PROSITE" id="PS50011">
    <property type="entry name" value="PROTEIN_KINASE_DOM"/>
    <property type="match status" value="1"/>
</dbReference>
<feature type="binding site" evidence="3">
    <location>
        <position position="37"/>
    </location>
    <ligand>
        <name>ATP</name>
        <dbReference type="ChEBI" id="CHEBI:30616"/>
    </ligand>
</feature>
<keyword evidence="1 3" id="KW-0547">Nucleotide-binding</keyword>
<evidence type="ECO:0000313" key="7">
    <source>
        <dbReference type="Proteomes" id="UP001281761"/>
    </source>
</evidence>
<keyword evidence="4 6" id="KW-0723">Serine/threonine-protein kinase</keyword>
<dbReference type="PANTHER" id="PTHR24055">
    <property type="entry name" value="MITOGEN-ACTIVATED PROTEIN KINASE"/>
    <property type="match status" value="1"/>
</dbReference>
<dbReference type="Pfam" id="PF00069">
    <property type="entry name" value="Pkinase"/>
    <property type="match status" value="1"/>
</dbReference>
<organism evidence="6 7">
    <name type="scientific">Blattamonas nauphoetae</name>
    <dbReference type="NCBI Taxonomy" id="2049346"/>
    <lineage>
        <taxon>Eukaryota</taxon>
        <taxon>Metamonada</taxon>
        <taxon>Preaxostyla</taxon>
        <taxon>Oxymonadida</taxon>
        <taxon>Blattamonas</taxon>
    </lineage>
</organism>
<comment type="similarity">
    <text evidence="4">Belongs to the protein kinase superfamily.</text>
</comment>
<dbReference type="Gene3D" id="3.30.200.20">
    <property type="entry name" value="Phosphorylase Kinase, domain 1"/>
    <property type="match status" value="1"/>
</dbReference>
<dbReference type="Proteomes" id="UP001281761">
    <property type="component" value="Unassembled WGS sequence"/>
</dbReference>
<comment type="caution">
    <text evidence="6">The sequence shown here is derived from an EMBL/GenBank/DDBJ whole genome shotgun (WGS) entry which is preliminary data.</text>
</comment>
<name>A0ABQ9YHR4_9EUKA</name>
<dbReference type="PROSITE" id="PS00108">
    <property type="entry name" value="PROTEIN_KINASE_ST"/>
    <property type="match status" value="1"/>
</dbReference>
<dbReference type="SUPFAM" id="SSF56112">
    <property type="entry name" value="Protein kinase-like (PK-like)"/>
    <property type="match status" value="1"/>
</dbReference>
<feature type="domain" description="Protein kinase" evidence="5">
    <location>
        <begin position="8"/>
        <end position="316"/>
    </location>
</feature>
<dbReference type="SMART" id="SM00220">
    <property type="entry name" value="S_TKc"/>
    <property type="match status" value="1"/>
</dbReference>
<protein>
    <submittedName>
        <fullName evidence="6">Serine/threonine protein kinase</fullName>
        <ecNumber evidence="6">2.7.11.23</ecNumber>
    </submittedName>
</protein>
<evidence type="ECO:0000256" key="4">
    <source>
        <dbReference type="RuleBase" id="RU000304"/>
    </source>
</evidence>
<dbReference type="EC" id="2.7.11.23" evidence="6"/>
<gene>
    <name evidence="6" type="ORF">BLNAU_1718</name>
</gene>
<sequence>MAVVNHRYLFVESLGGGTYGTVWKSWDLQEGKYVAIKSILPPQHESGIYHTTIQEISLLREIDHPNIVSLFDAFLDPFSKTLYLVQESMDLDLFVYLYRIDRSYISSAFIKSATYQCLSALAYLHSNWVIHRDLKPSNILLSNDGQVKLGDFGFARSFQTPIHSLPSDKIIVTPWYCPPEQVVKMDFYSPALDMWSMGCIFVELLIGRPLFRFREEKNQTLIDVMVGVLGDMSKEWPDIRSGREYFKVEESLAKREASQKPRRDTEGRLEREIIDGVKMVRKREITPEELDLCRRMLMIDPEKRITAQEALVHPYFRTRFDTEIREPPKVSLVEPLTSYRKAMKKRTFELGEEEKNFIKIFEDSCFHNEDQGITGEEVEMQDTEED</sequence>
<reference evidence="6 7" key="1">
    <citation type="journal article" date="2022" name="bioRxiv">
        <title>Genomics of Preaxostyla Flagellates Illuminates Evolutionary Transitions and the Path Towards Mitochondrial Loss.</title>
        <authorList>
            <person name="Novak L.V.F."/>
            <person name="Treitli S.C."/>
            <person name="Pyrih J."/>
            <person name="Halakuc P."/>
            <person name="Pipaliya S.V."/>
            <person name="Vacek V."/>
            <person name="Brzon O."/>
            <person name="Soukal P."/>
            <person name="Eme L."/>
            <person name="Dacks J.B."/>
            <person name="Karnkowska A."/>
            <person name="Elias M."/>
            <person name="Hampl V."/>
        </authorList>
    </citation>
    <scope>NUCLEOTIDE SEQUENCE [LARGE SCALE GENOMIC DNA]</scope>
    <source>
        <strain evidence="6">NAU3</strain>
        <tissue evidence="6">Gut</tissue>
    </source>
</reference>
<dbReference type="InterPro" id="IPR000719">
    <property type="entry name" value="Prot_kinase_dom"/>
</dbReference>
<keyword evidence="6" id="KW-0418">Kinase</keyword>
<keyword evidence="7" id="KW-1185">Reference proteome</keyword>
<evidence type="ECO:0000259" key="5">
    <source>
        <dbReference type="PROSITE" id="PS50011"/>
    </source>
</evidence>
<evidence type="ECO:0000313" key="6">
    <source>
        <dbReference type="EMBL" id="KAK2963185.1"/>
    </source>
</evidence>
<evidence type="ECO:0000256" key="3">
    <source>
        <dbReference type="PROSITE-ProRule" id="PRU10141"/>
    </source>
</evidence>
<evidence type="ECO:0000256" key="2">
    <source>
        <dbReference type="ARBA" id="ARBA00022840"/>
    </source>
</evidence>
<keyword evidence="2 3" id="KW-0067">ATP-binding</keyword>
<dbReference type="InterPro" id="IPR008271">
    <property type="entry name" value="Ser/Thr_kinase_AS"/>
</dbReference>
<dbReference type="InterPro" id="IPR050117">
    <property type="entry name" value="MAPK"/>
</dbReference>
<keyword evidence="6" id="KW-0808">Transferase</keyword>
<dbReference type="InterPro" id="IPR011009">
    <property type="entry name" value="Kinase-like_dom_sf"/>
</dbReference>
<dbReference type="InterPro" id="IPR017441">
    <property type="entry name" value="Protein_kinase_ATP_BS"/>
</dbReference>
<dbReference type="EMBL" id="JARBJD010000007">
    <property type="protein sequence ID" value="KAK2963185.1"/>
    <property type="molecule type" value="Genomic_DNA"/>
</dbReference>